<dbReference type="EMBL" id="LPBJ01000047">
    <property type="protein sequence ID" value="KVP97862.1"/>
    <property type="molecule type" value="Genomic_DNA"/>
</dbReference>
<comment type="caution">
    <text evidence="1">The sequence shown here is derived from an EMBL/GenBank/DDBJ whole genome shotgun (WGS) entry which is preliminary data.</text>
</comment>
<organism evidence="1 2">
    <name type="scientific">Burkholderia ubonensis</name>
    <dbReference type="NCBI Taxonomy" id="101571"/>
    <lineage>
        <taxon>Bacteria</taxon>
        <taxon>Pseudomonadati</taxon>
        <taxon>Pseudomonadota</taxon>
        <taxon>Betaproteobacteria</taxon>
        <taxon>Burkholderiales</taxon>
        <taxon>Burkholderiaceae</taxon>
        <taxon>Burkholderia</taxon>
        <taxon>Burkholderia cepacia complex</taxon>
    </lineage>
</organism>
<sequence>MSQELKHVKVAVLCTNSNGAPEFHTCTPAVTQEQLDNGEHYELAKENAADNGYEEPMIAFDATDEAARQLGTVLAWF</sequence>
<keyword evidence="2" id="KW-1185">Reference proteome</keyword>
<dbReference type="Proteomes" id="UP000056453">
    <property type="component" value="Unassembled WGS sequence"/>
</dbReference>
<protein>
    <submittedName>
        <fullName evidence="1">Uncharacterized protein</fullName>
    </submittedName>
</protein>
<accession>A0AAW3MXZ2</accession>
<proteinExistence type="predicted"/>
<reference evidence="1 2" key="1">
    <citation type="submission" date="2015-11" db="EMBL/GenBank/DDBJ databases">
        <title>Expanding the genomic diversity of Burkholderia species for the development of highly accurate diagnostics.</title>
        <authorList>
            <person name="Sahl J."/>
            <person name="Keim P."/>
            <person name="Wagner D."/>
        </authorList>
    </citation>
    <scope>NUCLEOTIDE SEQUENCE [LARGE SCALE GENOMIC DNA]</scope>
    <source>
        <strain evidence="1 2">MSMB1808WGS</strain>
    </source>
</reference>
<evidence type="ECO:0000313" key="1">
    <source>
        <dbReference type="EMBL" id="KVP97862.1"/>
    </source>
</evidence>
<gene>
    <name evidence="1" type="ORF">WJ96_04645</name>
</gene>
<name>A0AAW3MXZ2_9BURK</name>
<dbReference type="AlphaFoldDB" id="A0AAW3MXZ2"/>
<evidence type="ECO:0000313" key="2">
    <source>
        <dbReference type="Proteomes" id="UP000056453"/>
    </source>
</evidence>
<dbReference type="RefSeq" id="WP_059928401.1">
    <property type="nucleotide sequence ID" value="NZ_LPBG01000117.1"/>
</dbReference>